<comment type="function">
    <text evidence="4">Nucleoside triphosphate pyrophosphatase. May have a dual role in cell division arrest and in preventing the incorporation of modified nucleotides into cellular nucleic acids.</text>
</comment>
<dbReference type="AlphaFoldDB" id="A0A2U2BWI4"/>
<comment type="caution">
    <text evidence="5">The sequence shown here is derived from an EMBL/GenBank/DDBJ whole genome shotgun (WGS) entry which is preliminary data.</text>
</comment>
<dbReference type="Proteomes" id="UP000245168">
    <property type="component" value="Unassembled WGS sequence"/>
</dbReference>
<protein>
    <recommendedName>
        <fullName evidence="4">Nucleoside triphosphate pyrophosphatase</fullName>
        <ecNumber evidence="4">3.6.1.9</ecNumber>
    </recommendedName>
    <alternativeName>
        <fullName evidence="4">Nucleotide pyrophosphatase</fullName>
        <shortName evidence="4">Nucleotide PPase</shortName>
    </alternativeName>
</protein>
<sequence length="193" mass="20678">MSFILASGSASRRAILENAGLDFEIDPADVDEDALKTGYSGDIGALAVRLGEEKALAVSRRREGLVLGADQVLEFEGRLFDKARSAEEAEARLRELRGRTHWLKGGVAAAVGGEIVWRHESACRMVMRDFSDAFLADYVARAGDMLTSSVGGYAYEGLGAQLFSEVEGDYFAVLGLPLLPVLGMLRDHGAAPA</sequence>
<dbReference type="PANTHER" id="PTHR43213">
    <property type="entry name" value="BIFUNCTIONAL DTTP/UTP PYROPHOSPHATASE/METHYLTRANSFERASE PROTEIN-RELATED"/>
    <property type="match status" value="1"/>
</dbReference>
<comment type="caution">
    <text evidence="4">Lacks conserved residue(s) required for the propagation of feature annotation.</text>
</comment>
<comment type="catalytic activity">
    <reaction evidence="4">
        <text>a 2'-deoxyribonucleoside 5'-triphosphate + H2O = a 2'-deoxyribonucleoside 5'-phosphate + diphosphate + H(+)</text>
        <dbReference type="Rhea" id="RHEA:44644"/>
        <dbReference type="ChEBI" id="CHEBI:15377"/>
        <dbReference type="ChEBI" id="CHEBI:15378"/>
        <dbReference type="ChEBI" id="CHEBI:33019"/>
        <dbReference type="ChEBI" id="CHEBI:61560"/>
        <dbReference type="ChEBI" id="CHEBI:65317"/>
        <dbReference type="EC" id="3.6.1.9"/>
    </reaction>
</comment>
<proteinExistence type="inferred from homology"/>
<keyword evidence="6" id="KW-1185">Reference proteome</keyword>
<evidence type="ECO:0000256" key="4">
    <source>
        <dbReference type="HAMAP-Rule" id="MF_00528"/>
    </source>
</evidence>
<dbReference type="GO" id="GO:0047429">
    <property type="term" value="F:nucleoside triphosphate diphosphatase activity"/>
    <property type="evidence" value="ECO:0007669"/>
    <property type="project" value="UniProtKB-EC"/>
</dbReference>
<dbReference type="OrthoDB" id="9813962at2"/>
<dbReference type="Pfam" id="PF02545">
    <property type="entry name" value="Maf"/>
    <property type="match status" value="1"/>
</dbReference>
<comment type="cofactor">
    <cofactor evidence="1 4">
        <name>a divalent metal cation</name>
        <dbReference type="ChEBI" id="CHEBI:60240"/>
    </cofactor>
</comment>
<accession>A0A2U2BWI4</accession>
<dbReference type="Gene3D" id="3.90.950.10">
    <property type="match status" value="1"/>
</dbReference>
<dbReference type="EMBL" id="QEXV01000001">
    <property type="protein sequence ID" value="PWE18362.1"/>
    <property type="molecule type" value="Genomic_DNA"/>
</dbReference>
<name>A0A2U2BWI4_9PROT</name>
<gene>
    <name evidence="5" type="ORF">DDZ18_01795</name>
</gene>
<feature type="active site" description="Proton acceptor" evidence="4">
    <location>
        <position position="70"/>
    </location>
</feature>
<comment type="similarity">
    <text evidence="4">Belongs to the Maf family.</text>
</comment>
<comment type="subcellular location">
    <subcellularLocation>
        <location evidence="4">Cytoplasm</location>
    </subcellularLocation>
</comment>
<evidence type="ECO:0000256" key="3">
    <source>
        <dbReference type="ARBA" id="ARBA00023080"/>
    </source>
</evidence>
<dbReference type="PANTHER" id="PTHR43213:SF5">
    <property type="entry name" value="BIFUNCTIONAL DTTP_UTP PYROPHOSPHATASE_METHYLTRANSFERASE PROTEIN-RELATED"/>
    <property type="match status" value="1"/>
</dbReference>
<comment type="catalytic activity">
    <reaction evidence="4">
        <text>a ribonucleoside 5'-triphosphate + H2O = a ribonucleoside 5'-phosphate + diphosphate + H(+)</text>
        <dbReference type="Rhea" id="RHEA:23996"/>
        <dbReference type="ChEBI" id="CHEBI:15377"/>
        <dbReference type="ChEBI" id="CHEBI:15378"/>
        <dbReference type="ChEBI" id="CHEBI:33019"/>
        <dbReference type="ChEBI" id="CHEBI:58043"/>
        <dbReference type="ChEBI" id="CHEBI:61557"/>
        <dbReference type="EC" id="3.6.1.9"/>
    </reaction>
</comment>
<evidence type="ECO:0000313" key="6">
    <source>
        <dbReference type="Proteomes" id="UP000245168"/>
    </source>
</evidence>
<evidence type="ECO:0000256" key="2">
    <source>
        <dbReference type="ARBA" id="ARBA00022801"/>
    </source>
</evidence>
<dbReference type="InterPro" id="IPR029001">
    <property type="entry name" value="ITPase-like_fam"/>
</dbReference>
<evidence type="ECO:0000256" key="1">
    <source>
        <dbReference type="ARBA" id="ARBA00001968"/>
    </source>
</evidence>
<reference evidence="6" key="1">
    <citation type="submission" date="2018-05" db="EMBL/GenBank/DDBJ databases">
        <authorList>
            <person name="Liu B.-T."/>
        </authorList>
    </citation>
    <scope>NUCLEOTIDE SEQUENCE [LARGE SCALE GENOMIC DNA]</scope>
    <source>
        <strain evidence="6">WD6-1</strain>
    </source>
</reference>
<dbReference type="HAMAP" id="MF_00528">
    <property type="entry name" value="Maf"/>
    <property type="match status" value="1"/>
</dbReference>
<dbReference type="SUPFAM" id="SSF52972">
    <property type="entry name" value="ITPase-like"/>
    <property type="match status" value="1"/>
</dbReference>
<dbReference type="GO" id="GO:0009117">
    <property type="term" value="P:nucleotide metabolic process"/>
    <property type="evidence" value="ECO:0007669"/>
    <property type="project" value="UniProtKB-KW"/>
</dbReference>
<keyword evidence="3 4" id="KW-0546">Nucleotide metabolism</keyword>
<dbReference type="EC" id="3.6.1.9" evidence="4"/>
<organism evidence="5 6">
    <name type="scientific">Marinicauda salina</name>
    <dbReference type="NCBI Taxonomy" id="2135793"/>
    <lineage>
        <taxon>Bacteria</taxon>
        <taxon>Pseudomonadati</taxon>
        <taxon>Pseudomonadota</taxon>
        <taxon>Alphaproteobacteria</taxon>
        <taxon>Maricaulales</taxon>
        <taxon>Maricaulaceae</taxon>
        <taxon>Marinicauda</taxon>
    </lineage>
</organism>
<dbReference type="CDD" id="cd00555">
    <property type="entry name" value="Maf"/>
    <property type="match status" value="1"/>
</dbReference>
<dbReference type="GO" id="GO:0005737">
    <property type="term" value="C:cytoplasm"/>
    <property type="evidence" value="ECO:0007669"/>
    <property type="project" value="UniProtKB-SubCell"/>
</dbReference>
<keyword evidence="2 4" id="KW-0378">Hydrolase</keyword>
<keyword evidence="4" id="KW-0963">Cytoplasm</keyword>
<dbReference type="RefSeq" id="WP_109251637.1">
    <property type="nucleotide sequence ID" value="NZ_QEXV01000001.1"/>
</dbReference>
<dbReference type="InterPro" id="IPR003697">
    <property type="entry name" value="Maf-like"/>
</dbReference>
<dbReference type="PIRSF" id="PIRSF006305">
    <property type="entry name" value="Maf"/>
    <property type="match status" value="1"/>
</dbReference>
<evidence type="ECO:0000313" key="5">
    <source>
        <dbReference type="EMBL" id="PWE18362.1"/>
    </source>
</evidence>